<organism evidence="1 2">
    <name type="scientific">Henosepilachna vigintioctopunctata</name>
    <dbReference type="NCBI Taxonomy" id="420089"/>
    <lineage>
        <taxon>Eukaryota</taxon>
        <taxon>Metazoa</taxon>
        <taxon>Ecdysozoa</taxon>
        <taxon>Arthropoda</taxon>
        <taxon>Hexapoda</taxon>
        <taxon>Insecta</taxon>
        <taxon>Pterygota</taxon>
        <taxon>Neoptera</taxon>
        <taxon>Endopterygota</taxon>
        <taxon>Coleoptera</taxon>
        <taxon>Polyphaga</taxon>
        <taxon>Cucujiformia</taxon>
        <taxon>Coccinelloidea</taxon>
        <taxon>Coccinellidae</taxon>
        <taxon>Epilachninae</taxon>
        <taxon>Epilachnini</taxon>
        <taxon>Henosepilachna</taxon>
    </lineage>
</organism>
<dbReference type="PANTHER" id="PTHR11012">
    <property type="entry name" value="PROTEIN KINASE-LIKE DOMAIN-CONTAINING"/>
    <property type="match status" value="1"/>
</dbReference>
<evidence type="ECO:0000313" key="1">
    <source>
        <dbReference type="EMBL" id="KAK9872363.1"/>
    </source>
</evidence>
<comment type="caution">
    <text evidence="1">The sequence shown here is derived from an EMBL/GenBank/DDBJ whole genome shotgun (WGS) entry which is preliminary data.</text>
</comment>
<reference evidence="1 2" key="1">
    <citation type="submission" date="2023-03" db="EMBL/GenBank/DDBJ databases">
        <title>Genome insight into feeding habits of ladybird beetles.</title>
        <authorList>
            <person name="Li H.-S."/>
            <person name="Huang Y.-H."/>
            <person name="Pang H."/>
        </authorList>
    </citation>
    <scope>NUCLEOTIDE SEQUENCE [LARGE SCALE GENOMIC DNA]</scope>
    <source>
        <strain evidence="1">SYSU_2023b</strain>
        <tissue evidence="1">Whole body</tissue>
    </source>
</reference>
<dbReference type="Pfam" id="PF02958">
    <property type="entry name" value="EcKL"/>
    <property type="match status" value="1"/>
</dbReference>
<protein>
    <recommendedName>
        <fullName evidence="3">LAGLIDADG homing endonuclease</fullName>
    </recommendedName>
</protein>
<name>A0AAW1TPW1_9CUCU</name>
<dbReference type="Proteomes" id="UP001431783">
    <property type="component" value="Unassembled WGS sequence"/>
</dbReference>
<evidence type="ECO:0000313" key="2">
    <source>
        <dbReference type="Proteomes" id="UP001431783"/>
    </source>
</evidence>
<dbReference type="PANTHER" id="PTHR11012:SF30">
    <property type="entry name" value="PROTEIN KINASE-LIKE DOMAIN-CONTAINING"/>
    <property type="match status" value="1"/>
</dbReference>
<proteinExistence type="predicted"/>
<keyword evidence="2" id="KW-1185">Reference proteome</keyword>
<sequence>MDVSISENQKLLIDQIADREGFKQYKFCVNRGSLKGDGYMGTIYVVTIEENERKLDLILKTAHTDDTVRKKTPARSVYIRENFMYNVVFKEFSEIQKQYNVPEAFDALAKYYGGLDNMREECLLLENLREVGFTMWNRQKPMDSHHVETVMAQYGNSTHCLTS</sequence>
<gene>
    <name evidence="1" type="ORF">WA026_017821</name>
</gene>
<dbReference type="InterPro" id="IPR004119">
    <property type="entry name" value="EcKL"/>
</dbReference>
<evidence type="ECO:0008006" key="3">
    <source>
        <dbReference type="Google" id="ProtNLM"/>
    </source>
</evidence>
<dbReference type="EMBL" id="JARQZJ010000011">
    <property type="protein sequence ID" value="KAK9872363.1"/>
    <property type="molecule type" value="Genomic_DNA"/>
</dbReference>
<dbReference type="AlphaFoldDB" id="A0AAW1TPW1"/>
<accession>A0AAW1TPW1</accession>